<comment type="subcellular location">
    <subcellularLocation>
        <location evidence="2">Membrane</location>
        <topology evidence="2">Multi-pass membrane protein</topology>
    </subcellularLocation>
</comment>
<dbReference type="InterPro" id="IPR045150">
    <property type="entry name" value="CYB561D1/2"/>
</dbReference>
<keyword evidence="6" id="KW-0479">Metal-binding</keyword>
<evidence type="ECO:0000256" key="5">
    <source>
        <dbReference type="ARBA" id="ARBA00022692"/>
    </source>
</evidence>
<evidence type="ECO:0000313" key="14">
    <source>
        <dbReference type="EMBL" id="CAD1584155.1"/>
    </source>
</evidence>
<feature type="transmembrane region" description="Helical" evidence="12">
    <location>
        <begin position="130"/>
        <end position="150"/>
    </location>
</feature>
<evidence type="ECO:0000256" key="12">
    <source>
        <dbReference type="SAM" id="Phobius"/>
    </source>
</evidence>
<name>A0A6V7M6Y7_9HYME</name>
<dbReference type="PANTHER" id="PTHR15422">
    <property type="entry name" value="OS05G0565100 PROTEIN"/>
    <property type="match status" value="1"/>
</dbReference>
<dbReference type="EMBL" id="CADCXW020000348">
    <property type="protein sequence ID" value="CAD1584155.1"/>
    <property type="molecule type" value="Genomic_DNA"/>
</dbReference>
<dbReference type="EC" id="7.2.1.3" evidence="11"/>
<keyword evidence="5 12" id="KW-0812">Transmembrane</keyword>
<feature type="domain" description="Cytochrome b561" evidence="13">
    <location>
        <begin position="1"/>
        <end position="154"/>
    </location>
</feature>
<comment type="cofactor">
    <cofactor evidence="1">
        <name>heme b</name>
        <dbReference type="ChEBI" id="CHEBI:60344"/>
    </cofactor>
</comment>
<dbReference type="Gene3D" id="1.20.120.1770">
    <property type="match status" value="1"/>
</dbReference>
<keyword evidence="4" id="KW-0349">Heme</keyword>
<evidence type="ECO:0000259" key="13">
    <source>
        <dbReference type="PROSITE" id="PS50939"/>
    </source>
</evidence>
<dbReference type="Pfam" id="PF03188">
    <property type="entry name" value="Cytochrom_B561"/>
    <property type="match status" value="1"/>
</dbReference>
<feature type="transmembrane region" description="Helical" evidence="12">
    <location>
        <begin position="96"/>
        <end position="118"/>
    </location>
</feature>
<keyword evidence="7" id="KW-0249">Electron transport</keyword>
<dbReference type="PANTHER" id="PTHR15422:SF43">
    <property type="entry name" value="ASCORBATE FERRIREDUCTASE (TRANSMEMBRANE)"/>
    <property type="match status" value="1"/>
</dbReference>
<dbReference type="GO" id="GO:0016020">
    <property type="term" value="C:membrane"/>
    <property type="evidence" value="ECO:0007669"/>
    <property type="project" value="UniProtKB-SubCell"/>
</dbReference>
<evidence type="ECO:0000256" key="4">
    <source>
        <dbReference type="ARBA" id="ARBA00022617"/>
    </source>
</evidence>
<evidence type="ECO:0000256" key="8">
    <source>
        <dbReference type="ARBA" id="ARBA00022989"/>
    </source>
</evidence>
<evidence type="ECO:0000256" key="11">
    <source>
        <dbReference type="ARBA" id="ARBA00024225"/>
    </source>
</evidence>
<feature type="transmembrane region" description="Helical" evidence="12">
    <location>
        <begin position="26"/>
        <end position="48"/>
    </location>
</feature>
<dbReference type="GO" id="GO:0140571">
    <property type="term" value="F:transmembrane ascorbate ferrireductase activity"/>
    <property type="evidence" value="ECO:0007669"/>
    <property type="project" value="UniProtKB-EC"/>
</dbReference>
<evidence type="ECO:0000256" key="9">
    <source>
        <dbReference type="ARBA" id="ARBA00023004"/>
    </source>
</evidence>
<evidence type="ECO:0000256" key="2">
    <source>
        <dbReference type="ARBA" id="ARBA00004141"/>
    </source>
</evidence>
<keyword evidence="9" id="KW-0408">Iron</keyword>
<proteinExistence type="predicted"/>
<dbReference type="PROSITE" id="PS50939">
    <property type="entry name" value="CYTOCHROME_B561"/>
    <property type="match status" value="1"/>
</dbReference>
<dbReference type="GO" id="GO:0140575">
    <property type="term" value="F:transmembrane monodehydroascorbate reductase activity"/>
    <property type="evidence" value="ECO:0007669"/>
    <property type="project" value="InterPro"/>
</dbReference>
<evidence type="ECO:0000256" key="1">
    <source>
        <dbReference type="ARBA" id="ARBA00001970"/>
    </source>
</evidence>
<protein>
    <recommendedName>
        <fullName evidence="11">ascorbate ferrireductase (transmembrane)</fullName>
        <ecNumber evidence="11">7.2.1.3</ecNumber>
    </recommendedName>
</protein>
<keyword evidence="8 12" id="KW-1133">Transmembrane helix</keyword>
<keyword evidence="10 12" id="KW-0472">Membrane</keyword>
<gene>
    <name evidence="14" type="ORF">BBRV_LOCUS125363</name>
</gene>
<accession>A0A6V7M6Y7</accession>
<keyword evidence="3" id="KW-0813">Transport</keyword>
<dbReference type="SMART" id="SM00665">
    <property type="entry name" value="B561"/>
    <property type="match status" value="1"/>
</dbReference>
<evidence type="ECO:0000256" key="6">
    <source>
        <dbReference type="ARBA" id="ARBA00022723"/>
    </source>
</evidence>
<evidence type="ECO:0000256" key="3">
    <source>
        <dbReference type="ARBA" id="ARBA00022448"/>
    </source>
</evidence>
<feature type="transmembrane region" description="Helical" evidence="12">
    <location>
        <begin position="60"/>
        <end position="84"/>
    </location>
</feature>
<organism evidence="14">
    <name type="scientific">Bracon brevicornis</name>
    <dbReference type="NCBI Taxonomy" id="1563983"/>
    <lineage>
        <taxon>Eukaryota</taxon>
        <taxon>Metazoa</taxon>
        <taxon>Ecdysozoa</taxon>
        <taxon>Arthropoda</taxon>
        <taxon>Hexapoda</taxon>
        <taxon>Insecta</taxon>
        <taxon>Pterygota</taxon>
        <taxon>Neoptera</taxon>
        <taxon>Endopterygota</taxon>
        <taxon>Hymenoptera</taxon>
        <taxon>Apocrita</taxon>
        <taxon>Ichneumonoidea</taxon>
        <taxon>Braconidae</taxon>
        <taxon>Braconinae</taxon>
        <taxon>Bracon</taxon>
    </lineage>
</organism>
<reference evidence="14" key="1">
    <citation type="submission" date="2020-07" db="EMBL/GenBank/DDBJ databases">
        <authorList>
            <person name="Ferguson B K."/>
        </authorList>
    </citation>
    <scope>NUCLEOTIDE SEQUENCE</scope>
    <source>
        <strain evidence="14">L06</strain>
    </source>
</reference>
<sequence>MSEGLMVLTSENVWSCQLKSYKTRSHVHWCLQMLGAALSIAGTFVLYVTKKRHFRSIHGILGMASVGIMIFLSFSGATVFYAYQMRRFIKPVAIKGLHNFLGIACFVIGIVSQCYGYKKRWMTKKAGEDIATLCLALTAISTLICLYRPILSFYRQTTTLFSRG</sequence>
<dbReference type="InterPro" id="IPR006593">
    <property type="entry name" value="Cyt_b561/ferric_Rdtase_TM"/>
</dbReference>
<dbReference type="GO" id="GO:0046872">
    <property type="term" value="F:metal ion binding"/>
    <property type="evidence" value="ECO:0007669"/>
    <property type="project" value="UniProtKB-KW"/>
</dbReference>
<evidence type="ECO:0000256" key="7">
    <source>
        <dbReference type="ARBA" id="ARBA00022982"/>
    </source>
</evidence>
<dbReference type="AlphaFoldDB" id="A0A6V7M6Y7"/>
<evidence type="ECO:0000256" key="10">
    <source>
        <dbReference type="ARBA" id="ARBA00023136"/>
    </source>
</evidence>